<reference evidence="2" key="1">
    <citation type="submission" date="2017-03" db="EMBL/GenBank/DDBJ databases">
        <title>Phytopthora megakarya and P. palmivora, two closely related causual agents of cacao black pod achieved similar genome size and gene model numbers by different mechanisms.</title>
        <authorList>
            <person name="Ali S."/>
            <person name="Shao J."/>
            <person name="Larry D.J."/>
            <person name="Kronmiller B."/>
            <person name="Shen D."/>
            <person name="Strem M.D."/>
            <person name="Melnick R.L."/>
            <person name="Guiltinan M.J."/>
            <person name="Tyler B.M."/>
            <person name="Meinhardt L.W."/>
            <person name="Bailey B.A."/>
        </authorList>
    </citation>
    <scope>NUCLEOTIDE SEQUENCE [LARGE SCALE GENOMIC DNA]</scope>
    <source>
        <strain evidence="2">zdho120</strain>
    </source>
</reference>
<comment type="caution">
    <text evidence="1">The sequence shown here is derived from an EMBL/GenBank/DDBJ whole genome shotgun (WGS) entry which is preliminary data.</text>
</comment>
<gene>
    <name evidence="1" type="ORF">PHMEG_0009937</name>
</gene>
<evidence type="ECO:0000313" key="1">
    <source>
        <dbReference type="EMBL" id="OWZ16285.1"/>
    </source>
</evidence>
<dbReference type="STRING" id="4795.A0A225WF85"/>
<dbReference type="InterPro" id="IPR036322">
    <property type="entry name" value="WD40_repeat_dom_sf"/>
</dbReference>
<organism evidence="1 2">
    <name type="scientific">Phytophthora megakarya</name>
    <dbReference type="NCBI Taxonomy" id="4795"/>
    <lineage>
        <taxon>Eukaryota</taxon>
        <taxon>Sar</taxon>
        <taxon>Stramenopiles</taxon>
        <taxon>Oomycota</taxon>
        <taxon>Peronosporomycetes</taxon>
        <taxon>Peronosporales</taxon>
        <taxon>Peronosporaceae</taxon>
        <taxon>Phytophthora</taxon>
    </lineage>
</organism>
<dbReference type="Proteomes" id="UP000198211">
    <property type="component" value="Unassembled WGS sequence"/>
</dbReference>
<evidence type="ECO:0000313" key="2">
    <source>
        <dbReference type="Proteomes" id="UP000198211"/>
    </source>
</evidence>
<dbReference type="OrthoDB" id="256303at2759"/>
<dbReference type="AlphaFoldDB" id="A0A225WF85"/>
<name>A0A225WF85_9STRA</name>
<dbReference type="SMART" id="SM00320">
    <property type="entry name" value="WD40"/>
    <property type="match status" value="2"/>
</dbReference>
<dbReference type="InterPro" id="IPR053053">
    <property type="entry name" value="WD_repeat_protein"/>
</dbReference>
<dbReference type="InterPro" id="IPR015943">
    <property type="entry name" value="WD40/YVTN_repeat-like_dom_sf"/>
</dbReference>
<accession>A0A225WF85</accession>
<dbReference type="PANTHER" id="PTHR44566">
    <property type="entry name" value="TRANSDUCIN/WD40 REPEAT-LIKE SUPERFAMILY PROTEIN"/>
    <property type="match status" value="1"/>
</dbReference>
<keyword evidence="2" id="KW-1185">Reference proteome</keyword>
<dbReference type="EMBL" id="NBNE01000960">
    <property type="protein sequence ID" value="OWZ16285.1"/>
    <property type="molecule type" value="Genomic_DNA"/>
</dbReference>
<dbReference type="Pfam" id="PF00400">
    <property type="entry name" value="WD40"/>
    <property type="match status" value="1"/>
</dbReference>
<dbReference type="SUPFAM" id="SSF50978">
    <property type="entry name" value="WD40 repeat-like"/>
    <property type="match status" value="1"/>
</dbReference>
<sequence>MDATVSIWKLSGDDSEQCQRVFEHHSLGVKSAKWSLDGRKILSGGYDGMTCYVDAETGQTQELRQPAPGAVFSDIEHFTTVCFHPLEPYSVLLGTDKGRIYSHDTREKASQHPVTTYTKAFGDVHDLFFVGDNGQHFVSSASVMQRGASNQTLLVWDWRSGTLLYDRLDDNMLAHTCLRAHPSRPYFVAQCNGNYATLYSSRAPYKCLKASSVNGHRPPLRFSGGHVVEGYRIQCSFSRDGAFWASGDANGCVAIYRTTDKRDLLESFQLYGRNTACVCAEFQPSCALVFLAMVHFGRQEMLTGAWRSIVLPTSGNCWKAFSFMDETRLVFVQNFSRLVPIIWVPNMSS</sequence>
<protein>
    <submittedName>
        <fullName evidence="1">Uncharacterized protein</fullName>
    </submittedName>
</protein>
<dbReference type="InterPro" id="IPR001680">
    <property type="entry name" value="WD40_rpt"/>
</dbReference>
<dbReference type="Gene3D" id="2.130.10.10">
    <property type="entry name" value="YVTN repeat-like/Quinoprotein amine dehydrogenase"/>
    <property type="match status" value="1"/>
</dbReference>
<dbReference type="PANTHER" id="PTHR44566:SF1">
    <property type="entry name" value="WD REPEAT-CONTAINING PROTEIN 25"/>
    <property type="match status" value="1"/>
</dbReference>
<proteinExistence type="predicted"/>